<dbReference type="PROSITE" id="PS00627">
    <property type="entry name" value="GHMP_KINASES_ATP"/>
    <property type="match status" value="1"/>
</dbReference>
<evidence type="ECO:0000256" key="9">
    <source>
        <dbReference type="ARBA" id="ARBA00022840"/>
    </source>
</evidence>
<dbReference type="EMBL" id="JANCYU010000007">
    <property type="protein sequence ID" value="KAK4522696.1"/>
    <property type="molecule type" value="Genomic_DNA"/>
</dbReference>
<keyword evidence="6 13" id="KW-0808">Transferase</keyword>
<dbReference type="SUPFAM" id="SSF54211">
    <property type="entry name" value="Ribosomal protein S5 domain 2-like"/>
    <property type="match status" value="1"/>
</dbReference>
<dbReference type="InterPro" id="IPR006203">
    <property type="entry name" value="GHMP_knse_ATP-bd_CS"/>
</dbReference>
<dbReference type="GO" id="GO:0019287">
    <property type="term" value="P:isopentenyl diphosphate biosynthetic process, mevalonate pathway"/>
    <property type="evidence" value="ECO:0007669"/>
    <property type="project" value="TreeGrafter"/>
</dbReference>
<dbReference type="GO" id="GO:0005829">
    <property type="term" value="C:cytosol"/>
    <property type="evidence" value="ECO:0007669"/>
    <property type="project" value="TreeGrafter"/>
</dbReference>
<dbReference type="InterPro" id="IPR006204">
    <property type="entry name" value="GHMP_kinase_N_dom"/>
</dbReference>
<name>A0AAV9I778_9RHOD</name>
<comment type="caution">
    <text evidence="17">The sequence shown here is derived from an EMBL/GenBank/DDBJ whole genome shotgun (WGS) entry which is preliminary data.</text>
</comment>
<evidence type="ECO:0000256" key="1">
    <source>
        <dbReference type="ARBA" id="ARBA00004496"/>
    </source>
</evidence>
<evidence type="ECO:0000256" key="8">
    <source>
        <dbReference type="ARBA" id="ARBA00022777"/>
    </source>
</evidence>
<comment type="pathway">
    <text evidence="12 13">Isoprenoid biosynthesis; isopentenyl diphosphate biosynthesis via mevalonate pathway; isopentenyl diphosphate from (R)-mevalonate: step 1/3.</text>
</comment>
<dbReference type="NCBIfam" id="TIGR00549">
    <property type="entry name" value="mevalon_kin"/>
    <property type="match status" value="1"/>
</dbReference>
<evidence type="ECO:0000256" key="11">
    <source>
        <dbReference type="ARBA" id="ARBA00023098"/>
    </source>
</evidence>
<keyword evidence="7 13" id="KW-0547">Nucleotide-binding</keyword>
<dbReference type="InterPro" id="IPR036554">
    <property type="entry name" value="GHMP_kinase_C_sf"/>
</dbReference>
<evidence type="ECO:0000256" key="14">
    <source>
        <dbReference type="SAM" id="Phobius"/>
    </source>
</evidence>
<proteinExistence type="inferred from homology"/>
<keyword evidence="18" id="KW-1185">Reference proteome</keyword>
<sequence length="428" mass="46954">MNRKRVIVSAPGKVILFGEHSVVYGKLAVAAAIDKRLFISLEESNENIISIKLEGFESENKLLVLDTVPLSSYSEKLFETLAATNWSVKDASNGSLAQPPEFLMHSFREFFSKSNREPWMENIEKYLESHSSYQSANSAVRAAVFLFVVGYLIILVYSEKTYRGLCVTIQSQIPVGAGLGSSASYSVSLITSLLVFSGNIQIEDSLGTCMLEAVNRWAFVCETFLHGTPSGMDNTVATFGGFLSYRNGNKETFQIHSSATLRLIVVDSGIPRSTQKMVSLVRQRYERFPEIVSPILSSMDEIAIRFVQSAAASDLVSDSFSQQLAILMKTNHYLLNALGVGHPQLEEILSIAQHLGFEGAKLTGAGGGGCVVVLVDAEKSNDQVDALFRTLQSTFRCFEIVLGGTGVQIHQPTNNKSCHSQKDIHKEI</sequence>
<dbReference type="InterPro" id="IPR006205">
    <property type="entry name" value="Mev_gal_kin"/>
</dbReference>
<accession>A0AAV9I778</accession>
<dbReference type="PANTHER" id="PTHR43290">
    <property type="entry name" value="MEVALONATE KINASE"/>
    <property type="match status" value="1"/>
</dbReference>
<feature type="domain" description="GHMP kinase N-terminal" evidence="15">
    <location>
        <begin position="157"/>
        <end position="241"/>
    </location>
</feature>
<keyword evidence="14" id="KW-0812">Transmembrane</keyword>
<keyword evidence="13" id="KW-0752">Steroid biosynthesis</keyword>
<keyword evidence="11 13" id="KW-0443">Lipid metabolism</keyword>
<keyword evidence="5 13" id="KW-0444">Lipid biosynthesis</keyword>
<evidence type="ECO:0000256" key="7">
    <source>
        <dbReference type="ARBA" id="ARBA00022741"/>
    </source>
</evidence>
<evidence type="ECO:0000256" key="3">
    <source>
        <dbReference type="ARBA" id="ARBA00012103"/>
    </source>
</evidence>
<comment type="subcellular location">
    <subcellularLocation>
        <location evidence="1 13">Cytoplasm</location>
    </subcellularLocation>
</comment>
<keyword evidence="8 13" id="KW-0418">Kinase</keyword>
<keyword evidence="14" id="KW-0472">Membrane</keyword>
<evidence type="ECO:0000313" key="18">
    <source>
        <dbReference type="Proteomes" id="UP001300502"/>
    </source>
</evidence>
<evidence type="ECO:0000256" key="10">
    <source>
        <dbReference type="ARBA" id="ARBA00022842"/>
    </source>
</evidence>
<dbReference type="SUPFAM" id="SSF55060">
    <property type="entry name" value="GHMP Kinase, C-terminal domain"/>
    <property type="match status" value="1"/>
</dbReference>
<evidence type="ECO:0000259" key="15">
    <source>
        <dbReference type="Pfam" id="PF00288"/>
    </source>
</evidence>
<dbReference type="Proteomes" id="UP001300502">
    <property type="component" value="Unassembled WGS sequence"/>
</dbReference>
<evidence type="ECO:0000256" key="2">
    <source>
        <dbReference type="ARBA" id="ARBA00006495"/>
    </source>
</evidence>
<evidence type="ECO:0000259" key="16">
    <source>
        <dbReference type="Pfam" id="PF08544"/>
    </source>
</evidence>
<dbReference type="InterPro" id="IPR014721">
    <property type="entry name" value="Ribsml_uS5_D2-typ_fold_subgr"/>
</dbReference>
<gene>
    <name evidence="17" type="ORF">GAYE_PCTG14G0586</name>
</gene>
<evidence type="ECO:0000256" key="5">
    <source>
        <dbReference type="ARBA" id="ARBA00022516"/>
    </source>
</evidence>
<keyword evidence="13" id="KW-0756">Sterol biosynthesis</keyword>
<dbReference type="EC" id="2.7.1.36" evidence="3 13"/>
<reference evidence="17 18" key="1">
    <citation type="submission" date="2022-07" db="EMBL/GenBank/DDBJ databases">
        <title>Genome-wide signatures of adaptation to extreme environments.</title>
        <authorList>
            <person name="Cho C.H."/>
            <person name="Yoon H.S."/>
        </authorList>
    </citation>
    <scope>NUCLEOTIDE SEQUENCE [LARGE SCALE GENOMIC DNA]</scope>
    <source>
        <strain evidence="17 18">108.79 E11</strain>
    </source>
</reference>
<evidence type="ECO:0000256" key="6">
    <source>
        <dbReference type="ARBA" id="ARBA00022679"/>
    </source>
</evidence>
<feature type="domain" description="GHMP kinase C-terminal" evidence="16">
    <location>
        <begin position="323"/>
        <end position="394"/>
    </location>
</feature>
<dbReference type="GO" id="GO:0005524">
    <property type="term" value="F:ATP binding"/>
    <property type="evidence" value="ECO:0007669"/>
    <property type="project" value="UniProtKB-KW"/>
</dbReference>
<evidence type="ECO:0000313" key="17">
    <source>
        <dbReference type="EMBL" id="KAK4522696.1"/>
    </source>
</evidence>
<keyword evidence="13" id="KW-1207">Sterol metabolism</keyword>
<dbReference type="Pfam" id="PF00288">
    <property type="entry name" value="GHMP_kinases_N"/>
    <property type="match status" value="1"/>
</dbReference>
<dbReference type="PANTHER" id="PTHR43290:SF2">
    <property type="entry name" value="MEVALONATE KINASE"/>
    <property type="match status" value="1"/>
</dbReference>
<dbReference type="InterPro" id="IPR013750">
    <property type="entry name" value="GHMP_kinase_C_dom"/>
</dbReference>
<dbReference type="GO" id="GO:0004496">
    <property type="term" value="F:mevalonate kinase activity"/>
    <property type="evidence" value="ECO:0007669"/>
    <property type="project" value="UniProtKB-EC"/>
</dbReference>
<dbReference type="Pfam" id="PF08544">
    <property type="entry name" value="GHMP_kinases_C"/>
    <property type="match status" value="1"/>
</dbReference>
<keyword evidence="14" id="KW-1133">Transmembrane helix</keyword>
<dbReference type="InterPro" id="IPR020568">
    <property type="entry name" value="Ribosomal_Su5_D2-typ_SF"/>
</dbReference>
<keyword evidence="10" id="KW-0460">Magnesium</keyword>
<evidence type="ECO:0000256" key="4">
    <source>
        <dbReference type="ARBA" id="ARBA00022490"/>
    </source>
</evidence>
<dbReference type="GO" id="GO:0016126">
    <property type="term" value="P:sterol biosynthetic process"/>
    <property type="evidence" value="ECO:0007669"/>
    <property type="project" value="UniProtKB-KW"/>
</dbReference>
<organism evidence="17 18">
    <name type="scientific">Galdieria yellowstonensis</name>
    <dbReference type="NCBI Taxonomy" id="3028027"/>
    <lineage>
        <taxon>Eukaryota</taxon>
        <taxon>Rhodophyta</taxon>
        <taxon>Bangiophyceae</taxon>
        <taxon>Galdieriales</taxon>
        <taxon>Galdieriaceae</taxon>
        <taxon>Galdieria</taxon>
    </lineage>
</organism>
<keyword evidence="13" id="KW-0753">Steroid metabolism</keyword>
<dbReference type="Gene3D" id="3.30.230.10">
    <property type="match status" value="1"/>
</dbReference>
<dbReference type="AlphaFoldDB" id="A0AAV9I778"/>
<keyword evidence="4 13" id="KW-0963">Cytoplasm</keyword>
<dbReference type="Gene3D" id="3.30.70.890">
    <property type="entry name" value="GHMP kinase, C-terminal domain"/>
    <property type="match status" value="1"/>
</dbReference>
<comment type="similarity">
    <text evidence="2 13">Belongs to the GHMP kinase family. Mevalonate kinase subfamily.</text>
</comment>
<comment type="catalytic activity">
    <reaction evidence="13">
        <text>(R)-mevalonate + ATP = (R)-5-phosphomevalonate + ADP + H(+)</text>
        <dbReference type="Rhea" id="RHEA:17065"/>
        <dbReference type="ChEBI" id="CHEBI:15378"/>
        <dbReference type="ChEBI" id="CHEBI:30616"/>
        <dbReference type="ChEBI" id="CHEBI:36464"/>
        <dbReference type="ChEBI" id="CHEBI:58146"/>
        <dbReference type="ChEBI" id="CHEBI:456216"/>
        <dbReference type="EC" id="2.7.1.36"/>
    </reaction>
</comment>
<protein>
    <recommendedName>
        <fullName evidence="3 13">Mevalonate kinase</fullName>
        <shortName evidence="13">MK</shortName>
        <ecNumber evidence="3 13">2.7.1.36</ecNumber>
    </recommendedName>
</protein>
<evidence type="ECO:0000256" key="13">
    <source>
        <dbReference type="RuleBase" id="RU363087"/>
    </source>
</evidence>
<evidence type="ECO:0000256" key="12">
    <source>
        <dbReference type="ARBA" id="ARBA00029438"/>
    </source>
</evidence>
<dbReference type="PRINTS" id="PR00959">
    <property type="entry name" value="MEVGALKINASE"/>
</dbReference>
<feature type="transmembrane region" description="Helical" evidence="14">
    <location>
        <begin position="139"/>
        <end position="157"/>
    </location>
</feature>
<keyword evidence="9 13" id="KW-0067">ATP-binding</keyword>